<feature type="compositionally biased region" description="Basic and acidic residues" evidence="1">
    <location>
        <begin position="176"/>
        <end position="197"/>
    </location>
</feature>
<evidence type="ECO:0000256" key="1">
    <source>
        <dbReference type="SAM" id="MobiDB-lite"/>
    </source>
</evidence>
<accession>A0A9W5T970</accession>
<keyword evidence="4" id="KW-1185">Reference proteome</keyword>
<proteinExistence type="predicted"/>
<reference evidence="3" key="1">
    <citation type="submission" date="2019-12" db="EMBL/GenBank/DDBJ databases">
        <title>Genome sequence of Babesia ovis.</title>
        <authorList>
            <person name="Yamagishi J."/>
            <person name="Sevinc F."/>
            <person name="Xuan X."/>
        </authorList>
    </citation>
    <scope>NUCLEOTIDE SEQUENCE</scope>
    <source>
        <strain evidence="3">Selcuk</strain>
    </source>
</reference>
<feature type="compositionally biased region" description="Basic and acidic residues" evidence="1">
    <location>
        <begin position="103"/>
        <end position="126"/>
    </location>
</feature>
<feature type="chain" id="PRO_5040776535" evidence="2">
    <location>
        <begin position="19"/>
        <end position="259"/>
    </location>
</feature>
<feature type="region of interest" description="Disordered" evidence="1">
    <location>
        <begin position="103"/>
        <end position="228"/>
    </location>
</feature>
<feature type="compositionally biased region" description="Basic residues" evidence="1">
    <location>
        <begin position="141"/>
        <end position="153"/>
    </location>
</feature>
<evidence type="ECO:0000313" key="4">
    <source>
        <dbReference type="Proteomes" id="UP001057455"/>
    </source>
</evidence>
<evidence type="ECO:0000313" key="3">
    <source>
        <dbReference type="EMBL" id="GFE53794.1"/>
    </source>
</evidence>
<dbReference type="OrthoDB" id="10655058at2759"/>
<keyword evidence="2" id="KW-0732">Signal</keyword>
<organism evidence="3 4">
    <name type="scientific">Babesia ovis</name>
    <dbReference type="NCBI Taxonomy" id="5869"/>
    <lineage>
        <taxon>Eukaryota</taxon>
        <taxon>Sar</taxon>
        <taxon>Alveolata</taxon>
        <taxon>Apicomplexa</taxon>
        <taxon>Aconoidasida</taxon>
        <taxon>Piroplasmida</taxon>
        <taxon>Babesiidae</taxon>
        <taxon>Babesia</taxon>
    </lineage>
</organism>
<gene>
    <name evidence="3" type="ORF">BaOVIS_011980</name>
</gene>
<comment type="caution">
    <text evidence="3">The sequence shown here is derived from an EMBL/GenBank/DDBJ whole genome shotgun (WGS) entry which is preliminary data.</text>
</comment>
<dbReference type="EMBL" id="BLIY01000007">
    <property type="protein sequence ID" value="GFE53794.1"/>
    <property type="molecule type" value="Genomic_DNA"/>
</dbReference>
<sequence length="259" mass="29101">MVPRAVYFLLLAGASVYAEDLEPHVMEDMDSKAPSAPIKIKMRDGRTKRNLEGGVIELDMDYSPGGLVGDLAGSCLSTFLIQCIDYIADSILSRLSKKRREKAMKEERKDDDPPYRPVDELEDKPLDIAGYDLHGDERLPPKKPKHLPKKKVVPSHPSPEKDLKEYVAPSPPKTGFEGKRKVAPPHPKDDKELKEHLLPSIPESKVEPPRKVSPPHPHAEESPEDGLVVVPLKHEKVPEEEKKEIFHCTRIDTKEKTDA</sequence>
<dbReference type="AlphaFoldDB" id="A0A9W5T970"/>
<dbReference type="Proteomes" id="UP001057455">
    <property type="component" value="Unassembled WGS sequence"/>
</dbReference>
<evidence type="ECO:0000256" key="2">
    <source>
        <dbReference type="SAM" id="SignalP"/>
    </source>
</evidence>
<name>A0A9W5T970_BABOV</name>
<protein>
    <submittedName>
        <fullName evidence="3">F5 8 type C domain containing protein, putative</fullName>
    </submittedName>
</protein>
<feature type="signal peptide" evidence="2">
    <location>
        <begin position="1"/>
        <end position="18"/>
    </location>
</feature>